<feature type="transmembrane region" description="Helical" evidence="1">
    <location>
        <begin position="104"/>
        <end position="124"/>
    </location>
</feature>
<protein>
    <recommendedName>
        <fullName evidence="2">Fibronectin type-III domain-containing protein</fullName>
    </recommendedName>
</protein>
<evidence type="ECO:0000313" key="4">
    <source>
        <dbReference type="EMBL" id="PJK30474.1"/>
    </source>
</evidence>
<dbReference type="InterPro" id="IPR003961">
    <property type="entry name" value="FN3_dom"/>
</dbReference>
<dbReference type="RefSeq" id="WP_109792116.1">
    <property type="nucleotide sequence ID" value="NZ_PHIG01000018.1"/>
</dbReference>
<keyword evidence="1" id="KW-0812">Transmembrane</keyword>
<dbReference type="SMART" id="SM00060">
    <property type="entry name" value="FN3"/>
    <property type="match status" value="1"/>
</dbReference>
<evidence type="ECO:0000256" key="1">
    <source>
        <dbReference type="SAM" id="Phobius"/>
    </source>
</evidence>
<dbReference type="InterPro" id="IPR055385">
    <property type="entry name" value="GpJ_HDII-ins2"/>
</dbReference>
<evidence type="ECO:0000313" key="3">
    <source>
        <dbReference type="EMBL" id="PJK29341.1"/>
    </source>
</evidence>
<dbReference type="Proteomes" id="UP000229498">
    <property type="component" value="Unassembled WGS sequence"/>
</dbReference>
<keyword evidence="1" id="KW-0472">Membrane</keyword>
<evidence type="ECO:0000313" key="6">
    <source>
        <dbReference type="Proteomes" id="UP000229498"/>
    </source>
</evidence>
<evidence type="ECO:0000313" key="5">
    <source>
        <dbReference type="EMBL" id="PJK30697.1"/>
    </source>
</evidence>
<comment type="caution">
    <text evidence="3">The sequence shown here is derived from an EMBL/GenBank/DDBJ whole genome shotgun (WGS) entry which is preliminary data.</text>
</comment>
<evidence type="ECO:0000259" key="2">
    <source>
        <dbReference type="PROSITE" id="PS50853"/>
    </source>
</evidence>
<dbReference type="EMBL" id="PHIG01000025">
    <property type="protein sequence ID" value="PJK30474.1"/>
    <property type="molecule type" value="Genomic_DNA"/>
</dbReference>
<dbReference type="EMBL" id="PHIG01000033">
    <property type="protein sequence ID" value="PJK29341.1"/>
    <property type="molecule type" value="Genomic_DNA"/>
</dbReference>
<name>A0A2M9G0U7_9PROT</name>
<keyword evidence="1" id="KW-1133">Transmembrane helix</keyword>
<dbReference type="SUPFAM" id="SSF49265">
    <property type="entry name" value="Fibronectin type III"/>
    <property type="match status" value="1"/>
</dbReference>
<dbReference type="AlphaFoldDB" id="A0A2M9G0U7"/>
<reference evidence="3 6" key="1">
    <citation type="submission" date="2017-11" db="EMBL/GenBank/DDBJ databases">
        <title>Draft genome sequence of Rhizobiales bacterium SY3-13.</title>
        <authorList>
            <person name="Sun C."/>
        </authorList>
    </citation>
    <scope>NUCLEOTIDE SEQUENCE [LARGE SCALE GENOMIC DNA]</scope>
    <source>
        <strain evidence="3 6">SY3-13</strain>
    </source>
</reference>
<feature type="domain" description="Fibronectin type-III" evidence="2">
    <location>
        <begin position="1011"/>
        <end position="1102"/>
    </location>
</feature>
<keyword evidence="6" id="KW-1185">Reference proteome</keyword>
<proteinExistence type="predicted"/>
<dbReference type="InterPro" id="IPR036116">
    <property type="entry name" value="FN3_sf"/>
</dbReference>
<organism evidence="3 6">
    <name type="scientific">Minwuia thermotolerans</name>
    <dbReference type="NCBI Taxonomy" id="2056226"/>
    <lineage>
        <taxon>Bacteria</taxon>
        <taxon>Pseudomonadati</taxon>
        <taxon>Pseudomonadota</taxon>
        <taxon>Alphaproteobacteria</taxon>
        <taxon>Minwuiales</taxon>
        <taxon>Minwuiaceae</taxon>
        <taxon>Minwuia</taxon>
    </lineage>
</organism>
<sequence length="1108" mass="116773">MNPLLTGPLPANGVRVVIAKDPLRPLLGAEVRQLPTGITAATALMLLDDAAPARPLCWKGASALLRSHPLTGENEWETVRFLAGDVLYVTPPPPADSEGGSNPIAMVAMIALMVVAPYAGAAMFGAGTLGAAVATAVISVAGGFLINALFPPSAPAAPPPLPGPGEAFRATLSGQIVRAGERIPELHGTVRFAPKWIAPPYGEFADNEHLVFALYSLGRDKVRLDRLEFEDTVIWTEADGVTTAGGALEIEIVEPGDPVTLFPAAVTSSSEPAGTKLRAENELEGGETTDDLFLGPFAACPAGQVADRIGVDIEWPGALFKTVSNRIRQTTVTWRVEAREIDDNGDPVEGASFELLGAESFTAGTTTPQRLSKLYAVDRGRYEVRVRRTNNTVGTSAASDRTVWSGLKGFVPSDQVFDDETVLAIRFKGTAATAQSRTLFATATGIHEYWDAGAEEWVEGPTAAIEAAARHIAQDDRQAGLADHRVDLATLQALAETWAARGDTFNHLFTGDATPWEELTAVLRAGRAQPIRIGADLTFWRDEPQPIPVAAFAPHDIVRGSLQIRRLHVTSEDANAARVLFTDAAGVERDVIAALDGIAPDRVADVRFTGIDNFPQAWREGVTEAAAHRFRRLFVTFSALKRGRFLRRGQKIALAHYRPAWGQSAMATGLSPDGRTLTLDEPFALDAEGGDHVIGLVAPDGELWGPVKATVGAHERTLVIDAADLAAYLAEPAQGRDYHANPKDWIALKRDGRKPTRAMFGKADQVWRELLILDTEPRPDGTVAIAAVVDDARVHTAETDTAQPEEVAAAGLGANSSSPVWLDVKIALRDLGDAREMTLVGPSAPGAVLYRARFRADGGDYAELTPSAAPELKGIVPDVDDTLVVEYWAEGPGGEGTRIVRNISDQVTPPDAVDAASFALTELSNGDLDWTWDTVAGAASYDVEFLGGAAADSLSLKRTEIAAAGAASWTADEQAADGGPFRTARIRVRSVGSGGVANPAADTYANPAPSAPTGLSAAAIDKNTGSVSCDPVGDADVQGYVVAFATSPFGPGGGSKKTGAGPSITLTGLYGGNTYYVRMAAHDGTLTGLNWTGQTSFLTPALNPGEGP</sequence>
<dbReference type="NCBIfam" id="NF040662">
    <property type="entry name" value="attach_TipJ_rel"/>
    <property type="match status" value="1"/>
</dbReference>
<dbReference type="OrthoDB" id="7349961at2"/>
<dbReference type="Pfam" id="PF24801">
    <property type="entry name" value="FNIII-A_GpJ"/>
    <property type="match status" value="1"/>
</dbReference>
<dbReference type="CDD" id="cd00063">
    <property type="entry name" value="FN3"/>
    <property type="match status" value="1"/>
</dbReference>
<dbReference type="InterPro" id="IPR013783">
    <property type="entry name" value="Ig-like_fold"/>
</dbReference>
<dbReference type="PROSITE" id="PS50853">
    <property type="entry name" value="FN3"/>
    <property type="match status" value="1"/>
</dbReference>
<dbReference type="EMBL" id="PHIG01000018">
    <property type="protein sequence ID" value="PJK30697.1"/>
    <property type="molecule type" value="Genomic_DNA"/>
</dbReference>
<feature type="transmembrane region" description="Helical" evidence="1">
    <location>
        <begin position="131"/>
        <end position="150"/>
    </location>
</feature>
<dbReference type="Gene3D" id="2.60.40.10">
    <property type="entry name" value="Immunoglobulins"/>
    <property type="match status" value="1"/>
</dbReference>
<gene>
    <name evidence="5" type="ORF">CVT23_04830</name>
    <name evidence="4" type="ORF">CVT23_05880</name>
    <name evidence="3" type="ORF">CVT23_12115</name>
</gene>
<accession>A0A2M9G0U7</accession>